<evidence type="ECO:0000313" key="3">
    <source>
        <dbReference type="EMBL" id="OEL10385.1"/>
    </source>
</evidence>
<feature type="region of interest" description="Disordered" evidence="1">
    <location>
        <begin position="245"/>
        <end position="274"/>
    </location>
</feature>
<evidence type="ECO:0000313" key="4">
    <source>
        <dbReference type="Proteomes" id="UP000095601"/>
    </source>
</evidence>
<keyword evidence="4" id="KW-1185">Reference proteome</keyword>
<dbReference type="KEGG" id="cnr:EB819_11895"/>
<sequence length="382" mass="41415">MKRFLFLSIFSLLFLIGCKKDAVDASSTKAFQESINDMSSSLPTIKQIKFNEALYILKTFGVDAEGDIEELKALGKLLEGKKVPEIFAMADKVAQENGINWASTAPPSLGEMNIFQNIMPSETDVNDIAANSLQITISEVSVDSVLGPKALQIVPRLLDAAGNKVDFENAALETTLEVSSQGVKLLTSKNLMQNNQFKGFYMRFSSLPQEKVIDNKIDIKVTVKTSKKTIQMTKMGVDVNPNALLMPQSSENPENLEGTPEENATGTDSPKVIGDPKNTVVNFLSNLNSQNLKAAYSQSENPNWGSYETFANPTSGFGTVKSVDVTNVSTKANANNTASVNATYTVTDKAGNATSLDVSYGLKATETGWKITSYKINSSQKK</sequence>
<protein>
    <submittedName>
        <fullName evidence="3">NTF2-like N-terminal transpeptidase domain protein</fullName>
    </submittedName>
</protein>
<dbReference type="EMBL" id="MKGI01000077">
    <property type="protein sequence ID" value="OEL10385.1"/>
    <property type="molecule type" value="Genomic_DNA"/>
</dbReference>
<gene>
    <name evidence="3" type="ORF">BHF72_0477</name>
</gene>
<name>A0A1E5UCK3_9FLAO</name>
<dbReference type="STRING" id="237258.SAMN04489756_10811"/>
<proteinExistence type="predicted"/>
<dbReference type="AlphaFoldDB" id="A0A1E5UCK3"/>
<dbReference type="PROSITE" id="PS51257">
    <property type="entry name" value="PROKAR_LIPOPROTEIN"/>
    <property type="match status" value="1"/>
</dbReference>
<dbReference type="OrthoDB" id="1451820at2"/>
<feature type="signal peptide" evidence="2">
    <location>
        <begin position="1"/>
        <end position="22"/>
    </location>
</feature>
<evidence type="ECO:0000256" key="1">
    <source>
        <dbReference type="SAM" id="MobiDB-lite"/>
    </source>
</evidence>
<dbReference type="Proteomes" id="UP000095601">
    <property type="component" value="Unassembled WGS sequence"/>
</dbReference>
<accession>A0A1E5UCK3</accession>
<dbReference type="PATRIC" id="fig|237258.4.peg.659"/>
<reference evidence="3 4" key="1">
    <citation type="submission" date="2016-09" db="EMBL/GenBank/DDBJ databases">
        <authorList>
            <person name="Capua I."/>
            <person name="De Benedictis P."/>
            <person name="Joannis T."/>
            <person name="Lombin L.H."/>
            <person name="Cattoli G."/>
        </authorList>
    </citation>
    <scope>NUCLEOTIDE SEQUENCE [LARGE SCALE GENOMIC DNA]</scope>
    <source>
        <strain evidence="3 4">NRS-1</strain>
    </source>
</reference>
<feature type="chain" id="PRO_5009186822" evidence="2">
    <location>
        <begin position="23"/>
        <end position="382"/>
    </location>
</feature>
<evidence type="ECO:0000256" key="2">
    <source>
        <dbReference type="SAM" id="SignalP"/>
    </source>
</evidence>
<organism evidence="3 4">
    <name type="scientific">Cloacibacterium normanense</name>
    <dbReference type="NCBI Taxonomy" id="237258"/>
    <lineage>
        <taxon>Bacteria</taxon>
        <taxon>Pseudomonadati</taxon>
        <taxon>Bacteroidota</taxon>
        <taxon>Flavobacteriia</taxon>
        <taxon>Flavobacteriales</taxon>
        <taxon>Weeksellaceae</taxon>
    </lineage>
</organism>
<keyword evidence="2" id="KW-0732">Signal</keyword>
<dbReference type="RefSeq" id="WP_069800001.1">
    <property type="nucleotide sequence ID" value="NZ_CP034157.1"/>
</dbReference>
<comment type="caution">
    <text evidence="3">The sequence shown here is derived from an EMBL/GenBank/DDBJ whole genome shotgun (WGS) entry which is preliminary data.</text>
</comment>